<evidence type="ECO:0000313" key="2">
    <source>
        <dbReference type="EMBL" id="RYR37736.1"/>
    </source>
</evidence>
<organism evidence="2 3">
    <name type="scientific">Arachis hypogaea</name>
    <name type="common">Peanut</name>
    <dbReference type="NCBI Taxonomy" id="3818"/>
    <lineage>
        <taxon>Eukaryota</taxon>
        <taxon>Viridiplantae</taxon>
        <taxon>Streptophyta</taxon>
        <taxon>Embryophyta</taxon>
        <taxon>Tracheophyta</taxon>
        <taxon>Spermatophyta</taxon>
        <taxon>Magnoliopsida</taxon>
        <taxon>eudicotyledons</taxon>
        <taxon>Gunneridae</taxon>
        <taxon>Pentapetalae</taxon>
        <taxon>rosids</taxon>
        <taxon>fabids</taxon>
        <taxon>Fabales</taxon>
        <taxon>Fabaceae</taxon>
        <taxon>Papilionoideae</taxon>
        <taxon>50 kb inversion clade</taxon>
        <taxon>dalbergioids sensu lato</taxon>
        <taxon>Dalbergieae</taxon>
        <taxon>Pterocarpus clade</taxon>
        <taxon>Arachis</taxon>
    </lineage>
</organism>
<accession>A0A445BGF1</accession>
<feature type="region of interest" description="Disordered" evidence="1">
    <location>
        <begin position="38"/>
        <end position="63"/>
    </location>
</feature>
<evidence type="ECO:0000256" key="1">
    <source>
        <dbReference type="SAM" id="MobiDB-lite"/>
    </source>
</evidence>
<sequence length="143" mass="16078">MPYGPFMRLPNKIYLCKFSLLFCSPFLDNPLRKRIHYNSTTTRGPGTDHPGSPSTAAIANGYTKKPRPDNINDSYKPITILSRIHEGVNFLCENSCVIVVSLSTTYEGPKSILSQSVDHQVLKRVANILYRLPVLVFGDFVQF</sequence>
<dbReference type="EMBL" id="SDMP01000009">
    <property type="protein sequence ID" value="RYR37736.1"/>
    <property type="molecule type" value="Genomic_DNA"/>
</dbReference>
<proteinExistence type="predicted"/>
<dbReference type="Proteomes" id="UP000289738">
    <property type="component" value="Chromosome A09"/>
</dbReference>
<protein>
    <submittedName>
        <fullName evidence="2">Uncharacterized protein</fullName>
    </submittedName>
</protein>
<dbReference type="AlphaFoldDB" id="A0A445BGF1"/>
<gene>
    <name evidence="2" type="ORF">Ahy_A09g042617</name>
</gene>
<reference evidence="2 3" key="1">
    <citation type="submission" date="2019-01" db="EMBL/GenBank/DDBJ databases">
        <title>Sequencing of cultivated peanut Arachis hypogaea provides insights into genome evolution and oil improvement.</title>
        <authorList>
            <person name="Chen X."/>
        </authorList>
    </citation>
    <scope>NUCLEOTIDE SEQUENCE [LARGE SCALE GENOMIC DNA]</scope>
    <source>
        <strain evidence="3">cv. Fuhuasheng</strain>
        <tissue evidence="2">Leaves</tissue>
    </source>
</reference>
<keyword evidence="3" id="KW-1185">Reference proteome</keyword>
<evidence type="ECO:0000313" key="3">
    <source>
        <dbReference type="Proteomes" id="UP000289738"/>
    </source>
</evidence>
<comment type="caution">
    <text evidence="2">The sequence shown here is derived from an EMBL/GenBank/DDBJ whole genome shotgun (WGS) entry which is preliminary data.</text>
</comment>
<name>A0A445BGF1_ARAHY</name>